<dbReference type="KEGG" id="kab:B7C62_13420"/>
<organism evidence="1 2">
    <name type="scientific">Kitasatospora albolonga</name>
    <dbReference type="NCBI Taxonomy" id="68173"/>
    <lineage>
        <taxon>Bacteria</taxon>
        <taxon>Bacillati</taxon>
        <taxon>Actinomycetota</taxon>
        <taxon>Actinomycetes</taxon>
        <taxon>Kitasatosporales</taxon>
        <taxon>Streptomycetaceae</taxon>
        <taxon>Kitasatospora</taxon>
    </lineage>
</organism>
<name>A0ABC8BRY5_9ACTN</name>
<dbReference type="EMBL" id="CP020563">
    <property type="protein sequence ID" value="ARF73156.1"/>
    <property type="molecule type" value="Genomic_DNA"/>
</dbReference>
<dbReference type="Proteomes" id="UP000192251">
    <property type="component" value="Chromosome"/>
</dbReference>
<dbReference type="AlphaFoldDB" id="A0ABC8BRY5"/>
<gene>
    <name evidence="1" type="ORF">B7C62_13420</name>
</gene>
<accession>A0ABC8BRY5</accession>
<evidence type="ECO:0000313" key="1">
    <source>
        <dbReference type="EMBL" id="ARF73156.1"/>
    </source>
</evidence>
<sequence>MPLRRVSRSAFIVAAKSRSASGATKGARNCRSTAPGFSVISSVVTTSIQISVRAAACWALSSPSRCSSLIRSSVSRNGRTWSRSAGSLRTRTEARQLIMPLSSV</sequence>
<reference evidence="1 2" key="1">
    <citation type="submission" date="2017-04" db="EMBL/GenBank/DDBJ databases">
        <title>The complete genome sequence of Streptomyces albolongus YIM 101047, the producer of novel bafilomycins and novel odoriferous sesquiterpenoids.</title>
        <authorList>
            <person name="Yin M."/>
            <person name="Jiang Y."/>
        </authorList>
    </citation>
    <scope>NUCLEOTIDE SEQUENCE [LARGE SCALE GENOMIC DNA]</scope>
    <source>
        <strain evidence="1 2">YIM 101047</strain>
    </source>
</reference>
<proteinExistence type="predicted"/>
<keyword evidence="2" id="KW-1185">Reference proteome</keyword>
<evidence type="ECO:0000313" key="2">
    <source>
        <dbReference type="Proteomes" id="UP000192251"/>
    </source>
</evidence>
<protein>
    <submittedName>
        <fullName evidence="1">Uncharacterized protein</fullName>
    </submittedName>
</protein>